<proteinExistence type="predicted"/>
<organism evidence="2 3">
    <name type="scientific">Cotesia glomerata</name>
    <name type="common">Lepidopteran parasitic wasp</name>
    <name type="synonym">Apanteles glomeratus</name>
    <dbReference type="NCBI Taxonomy" id="32391"/>
    <lineage>
        <taxon>Eukaryota</taxon>
        <taxon>Metazoa</taxon>
        <taxon>Ecdysozoa</taxon>
        <taxon>Arthropoda</taxon>
        <taxon>Hexapoda</taxon>
        <taxon>Insecta</taxon>
        <taxon>Pterygota</taxon>
        <taxon>Neoptera</taxon>
        <taxon>Endopterygota</taxon>
        <taxon>Hymenoptera</taxon>
        <taxon>Apocrita</taxon>
        <taxon>Ichneumonoidea</taxon>
        <taxon>Braconidae</taxon>
        <taxon>Microgastrinae</taxon>
        <taxon>Cotesia</taxon>
    </lineage>
</organism>
<evidence type="ECO:0000256" key="1">
    <source>
        <dbReference type="SAM" id="MobiDB-lite"/>
    </source>
</evidence>
<evidence type="ECO:0000313" key="2">
    <source>
        <dbReference type="EMBL" id="KAH0556649.1"/>
    </source>
</evidence>
<dbReference type="AlphaFoldDB" id="A0AAV7INZ1"/>
<dbReference type="Proteomes" id="UP000826195">
    <property type="component" value="Unassembled WGS sequence"/>
</dbReference>
<sequence>MGLVGMDQVHLTHALKSRQRCNCRSRMENPSAYQDLPSCQSMSQINSITGEPILSEDDLNNMGFYTPKRKSDDDLPNPAKNFHHSD</sequence>
<feature type="region of interest" description="Disordered" evidence="1">
    <location>
        <begin position="50"/>
        <end position="86"/>
    </location>
</feature>
<accession>A0AAV7INZ1</accession>
<dbReference type="EMBL" id="JAHXZJ010000749">
    <property type="protein sequence ID" value="KAH0556649.1"/>
    <property type="molecule type" value="Genomic_DNA"/>
</dbReference>
<gene>
    <name evidence="2" type="ORF">KQX54_000574</name>
</gene>
<reference evidence="2 3" key="1">
    <citation type="journal article" date="2021" name="J. Hered.">
        <title>A chromosome-level genome assembly of the parasitoid wasp, Cotesia glomerata (Hymenoptera: Braconidae).</title>
        <authorList>
            <person name="Pinto B.J."/>
            <person name="Weis J.J."/>
            <person name="Gamble T."/>
            <person name="Ode P.J."/>
            <person name="Paul R."/>
            <person name="Zaspel J.M."/>
        </authorList>
    </citation>
    <scope>NUCLEOTIDE SEQUENCE [LARGE SCALE GENOMIC DNA]</scope>
    <source>
        <strain evidence="2">CgM1</strain>
    </source>
</reference>
<name>A0AAV7INZ1_COTGL</name>
<comment type="caution">
    <text evidence="2">The sequence shown here is derived from an EMBL/GenBank/DDBJ whole genome shotgun (WGS) entry which is preliminary data.</text>
</comment>
<evidence type="ECO:0000313" key="3">
    <source>
        <dbReference type="Proteomes" id="UP000826195"/>
    </source>
</evidence>
<keyword evidence="3" id="KW-1185">Reference proteome</keyword>
<protein>
    <submittedName>
        <fullName evidence="2">Uncharacterized protein</fullName>
    </submittedName>
</protein>